<evidence type="ECO:0000256" key="15">
    <source>
        <dbReference type="ARBA" id="ARBA00023049"/>
    </source>
</evidence>
<evidence type="ECO:0000256" key="2">
    <source>
        <dbReference type="ARBA" id="ARBA00004371"/>
    </source>
</evidence>
<evidence type="ECO:0000256" key="14">
    <source>
        <dbReference type="ARBA" id="ARBA00023034"/>
    </source>
</evidence>
<evidence type="ECO:0000256" key="16">
    <source>
        <dbReference type="ARBA" id="ARBA00023145"/>
    </source>
</evidence>
<evidence type="ECO:0000256" key="10">
    <source>
        <dbReference type="ARBA" id="ARBA00022729"/>
    </source>
</evidence>
<sequence>MRKLQLAFAFCLAVTAGTAQTNDSAMFKRIADDVFTNSTAYENLRILCKKVGPRLSGSPQAAAAVQETYKMMKAMGADTVYLQECMVPHWVRGAKESALLVDAKGKTVSLNICALGNSVGTGKQGIKAEVIEVRSFKELETLGVAGVKGKIVFYNFPMNPTNVETFRSYGEAGQFRGRGPSMAAKYGAVGVMVRSLASNIDDYPHTGATTYNDSFPKIPAVAVSTRHAEFVSTELKKNKTMQLYFRTECEMLPDVKSHNVIAEIRGTEFPNEIITVGGHLDSWDLAEGAHDDGAGCIQSMEIIRVYKKLGIKPKRTIRVVMFMNEENGLRGGRKYAEVAATEKDKKFIFALESDAGGFTPRAFGFTAESQVLSKLRSWVPLFKPYGVYEFSDGGGGADIGPLRPLGTTLSGLRPDSQRYFDHHHAANDTFEMVNKRELELGAINMVLLLYVVDQYGL</sequence>
<evidence type="ECO:0000313" key="24">
    <source>
        <dbReference type="Proteomes" id="UP000316167"/>
    </source>
</evidence>
<dbReference type="GO" id="GO:0006508">
    <property type="term" value="P:proteolysis"/>
    <property type="evidence" value="ECO:0007669"/>
    <property type="project" value="UniProtKB-KW"/>
</dbReference>
<evidence type="ECO:0000256" key="21">
    <source>
        <dbReference type="SAM" id="SignalP"/>
    </source>
</evidence>
<protein>
    <recommendedName>
        <fullName evidence="5">Carboxypeptidase Q</fullName>
    </recommendedName>
    <alternativeName>
        <fullName evidence="20">Plasma glutamate carboxypeptidase</fullName>
    </alternativeName>
</protein>
<keyword evidence="7 23" id="KW-0121">Carboxypeptidase</keyword>
<dbReference type="OrthoDB" id="9769665at2"/>
<evidence type="ECO:0000256" key="7">
    <source>
        <dbReference type="ARBA" id="ARBA00022645"/>
    </source>
</evidence>
<keyword evidence="10 21" id="KW-0732">Signal</keyword>
<comment type="subcellular location">
    <subcellularLocation>
        <location evidence="1">Endoplasmic reticulum</location>
    </subcellularLocation>
    <subcellularLocation>
        <location evidence="3">Golgi apparatus</location>
    </subcellularLocation>
    <subcellularLocation>
        <location evidence="2">Lysosome</location>
    </subcellularLocation>
    <subcellularLocation>
        <location evidence="4">Secreted</location>
    </subcellularLocation>
</comment>
<proteinExistence type="predicted"/>
<dbReference type="Gene3D" id="3.40.630.10">
    <property type="entry name" value="Zn peptidases"/>
    <property type="match status" value="1"/>
</dbReference>
<dbReference type="PANTHER" id="PTHR12053">
    <property type="entry name" value="PROTEASE FAMILY M28 PLASMA GLUTAMATE CARBOXYPEPTIDASE-RELATED"/>
    <property type="match status" value="1"/>
</dbReference>
<accession>A0A562SJB5</accession>
<evidence type="ECO:0000256" key="3">
    <source>
        <dbReference type="ARBA" id="ARBA00004555"/>
    </source>
</evidence>
<dbReference type="GO" id="GO:0070573">
    <property type="term" value="F:metallodipeptidase activity"/>
    <property type="evidence" value="ECO:0007669"/>
    <property type="project" value="InterPro"/>
</dbReference>
<feature type="domain" description="Peptidase M28" evidence="22">
    <location>
        <begin position="259"/>
        <end position="439"/>
    </location>
</feature>
<evidence type="ECO:0000256" key="9">
    <source>
        <dbReference type="ARBA" id="ARBA00022723"/>
    </source>
</evidence>
<dbReference type="AlphaFoldDB" id="A0A562SJB5"/>
<dbReference type="InterPro" id="IPR039866">
    <property type="entry name" value="CPQ"/>
</dbReference>
<evidence type="ECO:0000256" key="6">
    <source>
        <dbReference type="ARBA" id="ARBA00022525"/>
    </source>
</evidence>
<keyword evidence="11" id="KW-0378">Hydrolase</keyword>
<dbReference type="SUPFAM" id="SSF53187">
    <property type="entry name" value="Zn-dependent exopeptidases"/>
    <property type="match status" value="1"/>
</dbReference>
<evidence type="ECO:0000256" key="19">
    <source>
        <dbReference type="ARBA" id="ARBA00025833"/>
    </source>
</evidence>
<keyword evidence="12" id="KW-0256">Endoplasmic reticulum</keyword>
<feature type="signal peptide" evidence="21">
    <location>
        <begin position="1"/>
        <end position="21"/>
    </location>
</feature>
<organism evidence="23 24">
    <name type="scientific">Lacibacter cauensis</name>
    <dbReference type="NCBI Taxonomy" id="510947"/>
    <lineage>
        <taxon>Bacteria</taxon>
        <taxon>Pseudomonadati</taxon>
        <taxon>Bacteroidota</taxon>
        <taxon>Chitinophagia</taxon>
        <taxon>Chitinophagales</taxon>
        <taxon>Chitinophagaceae</taxon>
        <taxon>Lacibacter</taxon>
    </lineage>
</organism>
<dbReference type="InterPro" id="IPR007484">
    <property type="entry name" value="Peptidase_M28"/>
</dbReference>
<feature type="chain" id="PRO_5022057210" description="Carboxypeptidase Q" evidence="21">
    <location>
        <begin position="22"/>
        <end position="457"/>
    </location>
</feature>
<keyword evidence="8" id="KW-0645">Protease</keyword>
<dbReference type="EMBL" id="VLLE01000004">
    <property type="protein sequence ID" value="TWI81248.1"/>
    <property type="molecule type" value="Genomic_DNA"/>
</dbReference>
<gene>
    <name evidence="23" type="ORF">IQ13_2264</name>
</gene>
<evidence type="ECO:0000313" key="23">
    <source>
        <dbReference type="EMBL" id="TWI81248.1"/>
    </source>
</evidence>
<dbReference type="Pfam" id="PF04389">
    <property type="entry name" value="Peptidase_M28"/>
    <property type="match status" value="1"/>
</dbReference>
<keyword evidence="6" id="KW-0964">Secreted</keyword>
<dbReference type="RefSeq" id="WP_144886450.1">
    <property type="nucleotide sequence ID" value="NZ_VLLE01000004.1"/>
</dbReference>
<keyword evidence="24" id="KW-1185">Reference proteome</keyword>
<reference evidence="23 24" key="1">
    <citation type="journal article" date="2015" name="Stand. Genomic Sci.">
        <title>Genomic Encyclopedia of Bacterial and Archaeal Type Strains, Phase III: the genomes of soil and plant-associated and newly described type strains.</title>
        <authorList>
            <person name="Whitman W.B."/>
            <person name="Woyke T."/>
            <person name="Klenk H.P."/>
            <person name="Zhou Y."/>
            <person name="Lilburn T.G."/>
            <person name="Beck B.J."/>
            <person name="De Vos P."/>
            <person name="Vandamme P."/>
            <person name="Eisen J.A."/>
            <person name="Garrity G."/>
            <person name="Hugenholtz P."/>
            <person name="Kyrpides N.C."/>
        </authorList>
    </citation>
    <scope>NUCLEOTIDE SEQUENCE [LARGE SCALE GENOMIC DNA]</scope>
    <source>
        <strain evidence="23 24">CGMCC 1.7271</strain>
    </source>
</reference>
<dbReference type="PANTHER" id="PTHR12053:SF3">
    <property type="entry name" value="CARBOXYPEPTIDASE Q"/>
    <property type="match status" value="1"/>
</dbReference>
<keyword evidence="18" id="KW-0458">Lysosome</keyword>
<keyword evidence="14" id="KW-0333">Golgi apparatus</keyword>
<comment type="caution">
    <text evidence="23">The sequence shown here is derived from an EMBL/GenBank/DDBJ whole genome shotgun (WGS) entry which is preliminary data.</text>
</comment>
<evidence type="ECO:0000256" key="20">
    <source>
        <dbReference type="ARBA" id="ARBA00033328"/>
    </source>
</evidence>
<evidence type="ECO:0000256" key="1">
    <source>
        <dbReference type="ARBA" id="ARBA00004240"/>
    </source>
</evidence>
<keyword evidence="9" id="KW-0479">Metal-binding</keyword>
<dbReference type="GO" id="GO:0046872">
    <property type="term" value="F:metal ion binding"/>
    <property type="evidence" value="ECO:0007669"/>
    <property type="project" value="UniProtKB-KW"/>
</dbReference>
<name>A0A562SJB5_9BACT</name>
<dbReference type="GO" id="GO:0005764">
    <property type="term" value="C:lysosome"/>
    <property type="evidence" value="ECO:0007669"/>
    <property type="project" value="UniProtKB-SubCell"/>
</dbReference>
<evidence type="ECO:0000256" key="17">
    <source>
        <dbReference type="ARBA" id="ARBA00023180"/>
    </source>
</evidence>
<evidence type="ECO:0000256" key="11">
    <source>
        <dbReference type="ARBA" id="ARBA00022801"/>
    </source>
</evidence>
<evidence type="ECO:0000256" key="13">
    <source>
        <dbReference type="ARBA" id="ARBA00022833"/>
    </source>
</evidence>
<evidence type="ECO:0000256" key="5">
    <source>
        <dbReference type="ARBA" id="ARBA00014116"/>
    </source>
</evidence>
<dbReference type="GO" id="GO:0043171">
    <property type="term" value="P:peptide catabolic process"/>
    <property type="evidence" value="ECO:0007669"/>
    <property type="project" value="TreeGrafter"/>
</dbReference>
<dbReference type="Gene3D" id="3.50.30.30">
    <property type="match status" value="1"/>
</dbReference>
<keyword evidence="15" id="KW-0482">Metalloprotease</keyword>
<evidence type="ECO:0000256" key="4">
    <source>
        <dbReference type="ARBA" id="ARBA00004613"/>
    </source>
</evidence>
<dbReference type="GO" id="GO:0004180">
    <property type="term" value="F:carboxypeptidase activity"/>
    <property type="evidence" value="ECO:0007669"/>
    <property type="project" value="UniProtKB-KW"/>
</dbReference>
<evidence type="ECO:0000256" key="18">
    <source>
        <dbReference type="ARBA" id="ARBA00023228"/>
    </source>
</evidence>
<evidence type="ECO:0000259" key="22">
    <source>
        <dbReference type="Pfam" id="PF04389"/>
    </source>
</evidence>
<dbReference type="GO" id="GO:0005615">
    <property type="term" value="C:extracellular space"/>
    <property type="evidence" value="ECO:0007669"/>
    <property type="project" value="TreeGrafter"/>
</dbReference>
<dbReference type="Proteomes" id="UP000316167">
    <property type="component" value="Unassembled WGS sequence"/>
</dbReference>
<keyword evidence="17" id="KW-0325">Glycoprotein</keyword>
<evidence type="ECO:0000256" key="8">
    <source>
        <dbReference type="ARBA" id="ARBA00022670"/>
    </source>
</evidence>
<keyword evidence="16" id="KW-0865">Zymogen</keyword>
<keyword evidence="13" id="KW-0862">Zinc</keyword>
<comment type="subunit">
    <text evidence="19">Homodimer. The monomeric form is inactive while the homodimer is active.</text>
</comment>
<evidence type="ECO:0000256" key="12">
    <source>
        <dbReference type="ARBA" id="ARBA00022824"/>
    </source>
</evidence>